<dbReference type="InterPro" id="IPR051110">
    <property type="entry name" value="Ly-6/neurotoxin-like_GPI-ap"/>
</dbReference>
<dbReference type="InterPro" id="IPR016054">
    <property type="entry name" value="LY6_UPA_recep-like"/>
</dbReference>
<dbReference type="Pfam" id="PF00087">
    <property type="entry name" value="Toxin_TOLIP"/>
    <property type="match status" value="1"/>
</dbReference>
<keyword evidence="3" id="KW-1003">Cell membrane</keyword>
<evidence type="ECO:0000256" key="7">
    <source>
        <dbReference type="ARBA" id="ARBA00023180"/>
    </source>
</evidence>
<dbReference type="Ensembl" id="ENSRFET00010024001.1">
    <property type="protein sequence ID" value="ENSRFEP00010022057.1"/>
    <property type="gene ID" value="ENSRFEG00010014807.1"/>
</dbReference>
<feature type="domain" description="UPAR/Ly6" evidence="9">
    <location>
        <begin position="71"/>
        <end position="157"/>
    </location>
</feature>
<organism evidence="10 11">
    <name type="scientific">Rhinolophus ferrumequinum</name>
    <name type="common">Greater horseshoe bat</name>
    <dbReference type="NCBI Taxonomy" id="59479"/>
    <lineage>
        <taxon>Eukaryota</taxon>
        <taxon>Metazoa</taxon>
        <taxon>Chordata</taxon>
        <taxon>Craniata</taxon>
        <taxon>Vertebrata</taxon>
        <taxon>Euteleostomi</taxon>
        <taxon>Mammalia</taxon>
        <taxon>Eutheria</taxon>
        <taxon>Laurasiatheria</taxon>
        <taxon>Chiroptera</taxon>
        <taxon>Yinpterochiroptera</taxon>
        <taxon>Rhinolophoidea</taxon>
        <taxon>Rhinolophidae</taxon>
        <taxon>Rhinolophinae</taxon>
        <taxon>Rhinolophus</taxon>
    </lineage>
</organism>
<reference evidence="10 11" key="1">
    <citation type="journal article" date="2015" name="Annu Rev Anim Biosci">
        <title>The Genome 10K Project: a way forward.</title>
        <authorList>
            <person name="Koepfli K.P."/>
            <person name="Paten B."/>
            <person name="O'Brien S.J."/>
            <person name="Koepfli K.P."/>
            <person name="Paten B."/>
            <person name="Antunes A."/>
            <person name="Belov K."/>
            <person name="Bustamante C."/>
            <person name="Castoe T.A."/>
            <person name="Clawson H."/>
            <person name="Crawford A.J."/>
            <person name="Diekhans M."/>
            <person name="Distel D."/>
            <person name="Durbin R."/>
            <person name="Earl D."/>
            <person name="Fujita M.K."/>
            <person name="Gamble T."/>
            <person name="Georges A."/>
            <person name="Gemmell N."/>
            <person name="Gilbert M.T."/>
            <person name="Graves J.M."/>
            <person name="Green R.E."/>
            <person name="Hickey G."/>
            <person name="Jarvis E.D."/>
            <person name="Johnson W."/>
            <person name="Komissarov A."/>
            <person name="Korf I."/>
            <person name="Kuhn R."/>
            <person name="Larkin D.M."/>
            <person name="Lewin H."/>
            <person name="Lopez J.V."/>
            <person name="Ma J."/>
            <person name="Marques-Bonet T."/>
            <person name="Miller W."/>
            <person name="Murphy R."/>
            <person name="Pevzner P."/>
            <person name="Shapiro B."/>
            <person name="Steiner C."/>
            <person name="Tamazian G."/>
            <person name="Venkatesh B."/>
            <person name="Wang J."/>
            <person name="Wayne R."/>
            <person name="Wiley E."/>
            <person name="Yang H."/>
            <person name="Zhang G."/>
            <person name="Haussler D."/>
            <person name="Ryder O."/>
            <person name="O'Brien S.J."/>
        </authorList>
    </citation>
    <scope>NUCLEOTIDE SEQUENCE</scope>
</reference>
<keyword evidence="11" id="KW-1185">Reference proteome</keyword>
<dbReference type="SUPFAM" id="SSF57302">
    <property type="entry name" value="Snake toxin-like"/>
    <property type="match status" value="1"/>
</dbReference>
<reference evidence="10" key="4">
    <citation type="submission" date="2025-08" db="UniProtKB">
        <authorList>
            <consortium name="Ensembl"/>
        </authorList>
    </citation>
    <scope>IDENTIFICATION</scope>
</reference>
<dbReference type="FunFam" id="2.10.60.10:FF:000003">
    <property type="entry name" value="lymphocyte antigen 6E isoform X1"/>
    <property type="match status" value="1"/>
</dbReference>
<dbReference type="Gene3D" id="2.10.60.10">
    <property type="entry name" value="CD59"/>
    <property type="match status" value="1"/>
</dbReference>
<dbReference type="InterPro" id="IPR045860">
    <property type="entry name" value="Snake_toxin-like_sf"/>
</dbReference>
<dbReference type="GeneTree" id="ENSGT00940000162197"/>
<dbReference type="InterPro" id="IPR018363">
    <property type="entry name" value="CD59_antigen_CS"/>
</dbReference>
<dbReference type="InterPro" id="IPR035076">
    <property type="entry name" value="Toxin/TOLIP"/>
</dbReference>
<dbReference type="PANTHER" id="PTHR16983:SF16">
    <property type="entry name" value="UPAR_LY6 DOMAIN-CONTAINING PROTEIN"/>
    <property type="match status" value="1"/>
</dbReference>
<evidence type="ECO:0000256" key="8">
    <source>
        <dbReference type="SAM" id="MobiDB-lite"/>
    </source>
</evidence>
<keyword evidence="5" id="KW-0732">Signal</keyword>
<reference evidence="10 11" key="2">
    <citation type="journal article" date="2018" name="Annu Rev Anim Biosci">
        <title>Bat Biology, Genomes, and the Bat1K Project: To Generate Chromosome-Level Genomes for All Living Bat Species.</title>
        <authorList>
            <person name="Teeling E.C."/>
            <person name="Vernes S.C."/>
            <person name="Davalos L.M."/>
            <person name="Ray D.A."/>
            <person name="Gilbert M.T.P."/>
            <person name="Myers E."/>
        </authorList>
    </citation>
    <scope>NUCLEOTIDE SEQUENCE</scope>
</reference>
<evidence type="ECO:0000313" key="10">
    <source>
        <dbReference type="Ensembl" id="ENSRFEP00010022057.1"/>
    </source>
</evidence>
<dbReference type="SMART" id="SM00134">
    <property type="entry name" value="LU"/>
    <property type="match status" value="1"/>
</dbReference>
<dbReference type="AlphaFoldDB" id="A0A671F8Q9"/>
<keyword evidence="4" id="KW-0449">Lipoprotein</keyword>
<keyword evidence="7" id="KW-0325">Glycoprotein</keyword>
<dbReference type="GO" id="GO:0005886">
    <property type="term" value="C:plasma membrane"/>
    <property type="evidence" value="ECO:0007669"/>
    <property type="project" value="UniProtKB-SubCell"/>
</dbReference>
<evidence type="ECO:0000259" key="9">
    <source>
        <dbReference type="SMART" id="SM00134"/>
    </source>
</evidence>
<evidence type="ECO:0000256" key="2">
    <source>
        <dbReference type="ARBA" id="ARBA00004589"/>
    </source>
</evidence>
<feature type="region of interest" description="Disordered" evidence="8">
    <location>
        <begin position="1"/>
        <end position="24"/>
    </location>
</feature>
<dbReference type="Proteomes" id="UP000472240">
    <property type="component" value="Chromosome 14"/>
</dbReference>
<name>A0A671F8Q9_RHIFE</name>
<evidence type="ECO:0000256" key="3">
    <source>
        <dbReference type="ARBA" id="ARBA00022475"/>
    </source>
</evidence>
<keyword evidence="6" id="KW-0472">Membrane</keyword>
<dbReference type="PROSITE" id="PS00983">
    <property type="entry name" value="LY6_UPAR"/>
    <property type="match status" value="1"/>
</dbReference>
<proteinExistence type="predicted"/>
<comment type="subcellular location">
    <subcellularLocation>
        <location evidence="1">Cell membrane</location>
    </subcellularLocation>
    <subcellularLocation>
        <location evidence="2">Membrane</location>
        <topology evidence="2">Lipid-anchor</topology>
        <topology evidence="2">GPI-anchor</topology>
    </subcellularLocation>
</comment>
<dbReference type="GO" id="GO:0098552">
    <property type="term" value="C:side of membrane"/>
    <property type="evidence" value="ECO:0007669"/>
    <property type="project" value="UniProtKB-KW"/>
</dbReference>
<reference evidence="11" key="3">
    <citation type="submission" date="2018-12" db="EMBL/GenBank/DDBJ databases">
        <title>G10K-VGP greater horseshoe bat female genome, primary haplotype.</title>
        <authorList>
            <person name="Teeling E."/>
            <person name="Myers G."/>
            <person name="Vernes S."/>
            <person name="Pippel M."/>
            <person name="Winkler S."/>
            <person name="Fedrigo O."/>
            <person name="Rhie A."/>
            <person name="Koren S."/>
            <person name="Phillippy A."/>
            <person name="Lewin H."/>
            <person name="Damas J."/>
            <person name="Howe K."/>
            <person name="Mountcastle J."/>
            <person name="Jarvis E.D."/>
        </authorList>
    </citation>
    <scope>NUCLEOTIDE SEQUENCE [LARGE SCALE GENOMIC DNA]</scope>
</reference>
<sequence>MASQPSPRRSLASPRGPQAPLQEGKSRALFQAEVLHHVLGSGHQSGVSFTLGRLRGSQTPRQEQSASVVALQCFTCREPSSLSSCVTITTCNANETMCQITVYSLETGDTTVTMSCASKCVPWDADSFGRVRPVLCCDTDLCNVDGAPSLGSPHGLALTLALISLLSLQL</sequence>
<accession>A0A671F8Q9</accession>
<evidence type="ECO:0000256" key="1">
    <source>
        <dbReference type="ARBA" id="ARBA00004236"/>
    </source>
</evidence>
<dbReference type="PANTHER" id="PTHR16983">
    <property type="entry name" value="UPAR/LY6 DOMAIN-CONTAINING PROTEIN"/>
    <property type="match status" value="1"/>
</dbReference>
<evidence type="ECO:0000256" key="6">
    <source>
        <dbReference type="ARBA" id="ARBA00023136"/>
    </source>
</evidence>
<evidence type="ECO:0000256" key="5">
    <source>
        <dbReference type="ARBA" id="ARBA00022729"/>
    </source>
</evidence>
<evidence type="ECO:0000256" key="4">
    <source>
        <dbReference type="ARBA" id="ARBA00022622"/>
    </source>
</evidence>
<protein>
    <recommendedName>
        <fullName evidence="9">UPAR/Ly6 domain-containing protein</fullName>
    </recommendedName>
</protein>
<evidence type="ECO:0000313" key="11">
    <source>
        <dbReference type="Proteomes" id="UP000472240"/>
    </source>
</evidence>
<dbReference type="InParanoid" id="A0A671F8Q9"/>
<keyword evidence="4" id="KW-0336">GPI-anchor</keyword>
<reference evidence="10" key="5">
    <citation type="submission" date="2025-09" db="UniProtKB">
        <authorList>
            <consortium name="Ensembl"/>
        </authorList>
    </citation>
    <scope>IDENTIFICATION</scope>
</reference>